<protein>
    <submittedName>
        <fullName evidence="2">Uncharacterized protein</fullName>
    </submittedName>
</protein>
<name>A0A512AYL5_9BACT</name>
<evidence type="ECO:0000256" key="1">
    <source>
        <dbReference type="SAM" id="MobiDB-lite"/>
    </source>
</evidence>
<keyword evidence="3" id="KW-1185">Reference proteome</keyword>
<accession>A0A512AYL5</accession>
<reference evidence="2 3" key="1">
    <citation type="submission" date="2019-07" db="EMBL/GenBank/DDBJ databases">
        <title>Whole genome shotgun sequence of Adhaeribacter aerolatus NBRC 106133.</title>
        <authorList>
            <person name="Hosoyama A."/>
            <person name="Uohara A."/>
            <person name="Ohji S."/>
            <person name="Ichikawa N."/>
        </authorList>
    </citation>
    <scope>NUCLEOTIDE SEQUENCE [LARGE SCALE GENOMIC DNA]</scope>
    <source>
        <strain evidence="2 3">NBRC 106133</strain>
    </source>
</reference>
<gene>
    <name evidence="2" type="ORF">AAE02nite_24790</name>
</gene>
<feature type="region of interest" description="Disordered" evidence="1">
    <location>
        <begin position="23"/>
        <end position="60"/>
    </location>
</feature>
<dbReference type="Proteomes" id="UP000321532">
    <property type="component" value="Unassembled WGS sequence"/>
</dbReference>
<proteinExistence type="predicted"/>
<comment type="caution">
    <text evidence="2">The sequence shown here is derived from an EMBL/GenBank/DDBJ whole genome shotgun (WGS) entry which is preliminary data.</text>
</comment>
<dbReference type="AlphaFoldDB" id="A0A512AYL5"/>
<dbReference type="EMBL" id="BJYS01000017">
    <property type="protein sequence ID" value="GEO04815.1"/>
    <property type="molecule type" value="Genomic_DNA"/>
</dbReference>
<sequence length="60" mass="6517">MRVYQPAGKQLPPGQAKKIYGHQSAKAFAPGQQKKRATMVYPTPGNGKYSNGGKKKGKKK</sequence>
<organism evidence="2 3">
    <name type="scientific">Adhaeribacter aerolatus</name>
    <dbReference type="NCBI Taxonomy" id="670289"/>
    <lineage>
        <taxon>Bacteria</taxon>
        <taxon>Pseudomonadati</taxon>
        <taxon>Bacteroidota</taxon>
        <taxon>Cytophagia</taxon>
        <taxon>Cytophagales</taxon>
        <taxon>Hymenobacteraceae</taxon>
        <taxon>Adhaeribacter</taxon>
    </lineage>
</organism>
<evidence type="ECO:0000313" key="3">
    <source>
        <dbReference type="Proteomes" id="UP000321532"/>
    </source>
</evidence>
<evidence type="ECO:0000313" key="2">
    <source>
        <dbReference type="EMBL" id="GEO04815.1"/>
    </source>
</evidence>